<gene>
    <name evidence="2" type="ORF">EDS130_LOCUS42762</name>
    <name evidence="3" type="ORF">XAT740_LOCUS51499</name>
</gene>
<feature type="compositionally biased region" description="Polar residues" evidence="1">
    <location>
        <begin position="30"/>
        <end position="54"/>
    </location>
</feature>
<proteinExistence type="predicted"/>
<comment type="caution">
    <text evidence="3">The sequence shown here is derived from an EMBL/GenBank/DDBJ whole genome shotgun (WGS) entry which is preliminary data.</text>
</comment>
<reference evidence="3" key="1">
    <citation type="submission" date="2021-02" db="EMBL/GenBank/DDBJ databases">
        <authorList>
            <person name="Nowell W R."/>
        </authorList>
    </citation>
    <scope>NUCLEOTIDE SEQUENCE</scope>
</reference>
<evidence type="ECO:0000313" key="3">
    <source>
        <dbReference type="EMBL" id="CAF1630058.1"/>
    </source>
</evidence>
<evidence type="ECO:0000256" key="1">
    <source>
        <dbReference type="SAM" id="MobiDB-lite"/>
    </source>
</evidence>
<sequence>MDQSAYESLTLHIQQHDNNHMTKTSIDKYNFNTTPNNQASSSQRRQLEESNSPGKSSQRQTKKQRQQNSSTTPSSTRYFGFPIQHLKHAVANRPPCYFIRFNSSNKGGQFQNFPFFVPAGYNRYKFGVATREDFLKLWNCNWPNKMNQIEVKVERPRAVPDSSALVIRHIPLNLDNGFIY</sequence>
<accession>A0A816CY07</accession>
<dbReference type="Proteomes" id="UP000663852">
    <property type="component" value="Unassembled WGS sequence"/>
</dbReference>
<dbReference type="EMBL" id="CAJNOR010008203">
    <property type="protein sequence ID" value="CAF1630058.1"/>
    <property type="molecule type" value="Genomic_DNA"/>
</dbReference>
<organism evidence="3 4">
    <name type="scientific">Adineta ricciae</name>
    <name type="common">Rotifer</name>
    <dbReference type="NCBI Taxonomy" id="249248"/>
    <lineage>
        <taxon>Eukaryota</taxon>
        <taxon>Metazoa</taxon>
        <taxon>Spiralia</taxon>
        <taxon>Gnathifera</taxon>
        <taxon>Rotifera</taxon>
        <taxon>Eurotatoria</taxon>
        <taxon>Bdelloidea</taxon>
        <taxon>Adinetida</taxon>
        <taxon>Adinetidae</taxon>
        <taxon>Adineta</taxon>
    </lineage>
</organism>
<protein>
    <submittedName>
        <fullName evidence="3">Uncharacterized protein</fullName>
    </submittedName>
</protein>
<dbReference type="EMBL" id="CAJNOJ010000646">
    <property type="protein sequence ID" value="CAF1503161.1"/>
    <property type="molecule type" value="Genomic_DNA"/>
</dbReference>
<evidence type="ECO:0000313" key="2">
    <source>
        <dbReference type="EMBL" id="CAF1503161.1"/>
    </source>
</evidence>
<keyword evidence="4" id="KW-1185">Reference proteome</keyword>
<dbReference type="Proteomes" id="UP000663828">
    <property type="component" value="Unassembled WGS sequence"/>
</dbReference>
<dbReference type="AlphaFoldDB" id="A0A816CY07"/>
<evidence type="ECO:0000313" key="4">
    <source>
        <dbReference type="Proteomes" id="UP000663828"/>
    </source>
</evidence>
<name>A0A816CY07_ADIRI</name>
<feature type="region of interest" description="Disordered" evidence="1">
    <location>
        <begin position="25"/>
        <end position="78"/>
    </location>
</feature>